<feature type="transmembrane region" description="Helical" evidence="6">
    <location>
        <begin position="205"/>
        <end position="223"/>
    </location>
</feature>
<dbReference type="Pfam" id="PF00892">
    <property type="entry name" value="EamA"/>
    <property type="match status" value="2"/>
</dbReference>
<feature type="transmembrane region" description="Helical" evidence="6">
    <location>
        <begin position="291"/>
        <end position="308"/>
    </location>
</feature>
<evidence type="ECO:0000313" key="8">
    <source>
        <dbReference type="EMBL" id="BAO83131.1"/>
    </source>
</evidence>
<dbReference type="GO" id="GO:0016020">
    <property type="term" value="C:membrane"/>
    <property type="evidence" value="ECO:0007669"/>
    <property type="project" value="UniProtKB-SubCell"/>
</dbReference>
<dbReference type="Proteomes" id="UP000066014">
    <property type="component" value="Chromosome"/>
</dbReference>
<dbReference type="AlphaFoldDB" id="A0A060NKU4"/>
<dbReference type="HOGENOM" id="CLU_033863_10_0_4"/>
<feature type="transmembrane region" description="Helical" evidence="6">
    <location>
        <begin position="12"/>
        <end position="32"/>
    </location>
</feature>
<evidence type="ECO:0000256" key="6">
    <source>
        <dbReference type="SAM" id="Phobius"/>
    </source>
</evidence>
<dbReference type="PANTHER" id="PTHR32322:SF2">
    <property type="entry name" value="EAMA DOMAIN-CONTAINING PROTEIN"/>
    <property type="match status" value="1"/>
</dbReference>
<keyword evidence="3 6" id="KW-0812">Transmembrane</keyword>
<feature type="transmembrane region" description="Helical" evidence="6">
    <location>
        <begin position="174"/>
        <end position="193"/>
    </location>
</feature>
<dbReference type="SUPFAM" id="SSF103481">
    <property type="entry name" value="Multidrug resistance efflux transporter EmrE"/>
    <property type="match status" value="2"/>
</dbReference>
<evidence type="ECO:0000256" key="4">
    <source>
        <dbReference type="ARBA" id="ARBA00022989"/>
    </source>
</evidence>
<feature type="domain" description="EamA" evidence="7">
    <location>
        <begin position="178"/>
        <end position="308"/>
    </location>
</feature>
<dbReference type="KEGG" id="cbab:SMCB_0903"/>
<dbReference type="InterPro" id="IPR000620">
    <property type="entry name" value="EamA_dom"/>
</dbReference>
<evidence type="ECO:0000259" key="7">
    <source>
        <dbReference type="Pfam" id="PF00892"/>
    </source>
</evidence>
<evidence type="ECO:0000256" key="3">
    <source>
        <dbReference type="ARBA" id="ARBA00022692"/>
    </source>
</evidence>
<feature type="transmembrane region" description="Helical" evidence="6">
    <location>
        <begin position="102"/>
        <end position="124"/>
    </location>
</feature>
<feature type="transmembrane region" description="Helical" evidence="6">
    <location>
        <begin position="235"/>
        <end position="258"/>
    </location>
</feature>
<dbReference type="InterPro" id="IPR050638">
    <property type="entry name" value="AA-Vitamin_Transporters"/>
</dbReference>
<dbReference type="InterPro" id="IPR037185">
    <property type="entry name" value="EmrE-like"/>
</dbReference>
<protein>
    <submittedName>
        <fullName evidence="8">Permease of the drug/metabolite transporter DMT superfamily</fullName>
    </submittedName>
</protein>
<keyword evidence="4 6" id="KW-1133">Transmembrane helix</keyword>
<dbReference type="RefSeq" id="WP_045535377.1">
    <property type="nucleotide sequence ID" value="NZ_AP014569.1"/>
</dbReference>
<feature type="transmembrane region" description="Helical" evidence="6">
    <location>
        <begin position="44"/>
        <end position="62"/>
    </location>
</feature>
<comment type="subcellular location">
    <subcellularLocation>
        <location evidence="1">Membrane</location>
        <topology evidence="1">Multi-pass membrane protein</topology>
    </subcellularLocation>
</comment>
<dbReference type="EMBL" id="AP014569">
    <property type="protein sequence ID" value="BAO83131.1"/>
    <property type="molecule type" value="Genomic_DNA"/>
</dbReference>
<dbReference type="PANTHER" id="PTHR32322">
    <property type="entry name" value="INNER MEMBRANE TRANSPORTER"/>
    <property type="match status" value="1"/>
</dbReference>
<keyword evidence="9" id="KW-1185">Reference proteome</keyword>
<feature type="domain" description="EamA" evidence="7">
    <location>
        <begin position="21"/>
        <end position="150"/>
    </location>
</feature>
<reference evidence="8 9" key="1">
    <citation type="journal article" date="2014" name="Nat. Commun.">
        <title>Physiological and genomic features of highly alkaliphilic hydrogen-utilizing Betaproteobacteria from a continental serpentinizing site.</title>
        <authorList>
            <person name="Suzuki S."/>
            <person name="Kuenen J.G."/>
            <person name="Schipper K."/>
            <person name="van der Velde S."/>
            <person name="Ishii S."/>
            <person name="Wu A."/>
            <person name="Sorokin D.Y."/>
            <person name="Tenney A."/>
            <person name="Meng X.Y."/>
            <person name="Morrill P.L."/>
            <person name="Kamagata Y."/>
            <person name="Muyzer G."/>
            <person name="Nealson K.H."/>
        </authorList>
    </citation>
    <scope>NUCLEOTIDE SEQUENCE [LARGE SCALE GENOMIC DNA]</scope>
    <source>
        <strain evidence="8 9">B1</strain>
    </source>
</reference>
<sequence>MLGRTPQTPHDAWLRAMPWVFVLIWSTGFIVARYGMPHAPPMTFLAWRYALSIALFLLWVWWARVAWPRSRSQWGHLAVLGLLMHAGYLGGVWAAVKAGMGAGLVALLVGLQPVLTAIWLSAFAASTGLAVTRRQWLGLLLGLAGLVLVLWHQFVPPDAQAAVGAATGQIGATWFNVGLAVCALLSITAGTLYQKRYVQPCDVRSANTVQLLAAFAVTLPLALLEPGGMNWNAELAGALAWSVLALTLGASSLLYLLIQRGAAASVASLMYLVPPCTAVLAWLLFDEPITALTVAGVALTALGVSLVVRSPAQVKA</sequence>
<evidence type="ECO:0000313" key="9">
    <source>
        <dbReference type="Proteomes" id="UP000066014"/>
    </source>
</evidence>
<keyword evidence="5 6" id="KW-0472">Membrane</keyword>
<dbReference type="OrthoDB" id="9809509at2"/>
<dbReference type="Gene3D" id="1.10.3730.20">
    <property type="match status" value="1"/>
</dbReference>
<comment type="similarity">
    <text evidence="2">Belongs to the EamA transporter family.</text>
</comment>
<evidence type="ECO:0000256" key="1">
    <source>
        <dbReference type="ARBA" id="ARBA00004141"/>
    </source>
</evidence>
<feature type="transmembrane region" description="Helical" evidence="6">
    <location>
        <begin position="136"/>
        <end position="154"/>
    </location>
</feature>
<proteinExistence type="inferred from homology"/>
<gene>
    <name evidence="8" type="ORF">SMCB_0903</name>
</gene>
<evidence type="ECO:0000256" key="2">
    <source>
        <dbReference type="ARBA" id="ARBA00007362"/>
    </source>
</evidence>
<evidence type="ECO:0000256" key="5">
    <source>
        <dbReference type="ARBA" id="ARBA00023136"/>
    </source>
</evidence>
<dbReference type="STRING" id="1458426.SMCB_0903"/>
<feature type="transmembrane region" description="Helical" evidence="6">
    <location>
        <begin position="265"/>
        <end position="285"/>
    </location>
</feature>
<accession>A0A060NKU4</accession>
<name>A0A060NKU4_9BURK</name>
<feature type="transmembrane region" description="Helical" evidence="6">
    <location>
        <begin position="74"/>
        <end position="96"/>
    </location>
</feature>
<organism evidence="8 9">
    <name type="scientific">Serpentinimonas maccroryi</name>
    <dbReference type="NCBI Taxonomy" id="1458426"/>
    <lineage>
        <taxon>Bacteria</taxon>
        <taxon>Pseudomonadati</taxon>
        <taxon>Pseudomonadota</taxon>
        <taxon>Betaproteobacteria</taxon>
        <taxon>Burkholderiales</taxon>
        <taxon>Comamonadaceae</taxon>
        <taxon>Serpentinimonas</taxon>
    </lineage>
</organism>